<dbReference type="InterPro" id="IPR034086">
    <property type="entry name" value="PMEI_plant"/>
</dbReference>
<dbReference type="PANTHER" id="PTHR36710:SF20">
    <property type="entry name" value="PECTINESTERASE INHIBITOR DOMAIN PROTEIN"/>
    <property type="match status" value="1"/>
</dbReference>
<dbReference type="Pfam" id="PF04043">
    <property type="entry name" value="PMEI"/>
    <property type="match status" value="1"/>
</dbReference>
<evidence type="ECO:0000259" key="5">
    <source>
        <dbReference type="SMART" id="SM00856"/>
    </source>
</evidence>
<dbReference type="GeneID" id="101509825"/>
<evidence type="ECO:0000256" key="4">
    <source>
        <dbReference type="SAM" id="SignalP"/>
    </source>
</evidence>
<dbReference type="OrthoDB" id="1413774at2759"/>
<comment type="similarity">
    <text evidence="3">Belongs to the PMEI family.</text>
</comment>
<keyword evidence="1 4" id="KW-0732">Signal</keyword>
<accession>A0A1S2Z5K7</accession>
<feature type="chain" id="PRO_5010306272" evidence="4">
    <location>
        <begin position="21"/>
        <end position="173"/>
    </location>
</feature>
<dbReference type="RefSeq" id="XP_004515459.1">
    <property type="nucleotide sequence ID" value="XM_004515402.1"/>
</dbReference>
<dbReference type="SMART" id="SM00856">
    <property type="entry name" value="PMEI"/>
    <property type="match status" value="1"/>
</dbReference>
<evidence type="ECO:0000256" key="1">
    <source>
        <dbReference type="ARBA" id="ARBA00022729"/>
    </source>
</evidence>
<evidence type="ECO:0000256" key="3">
    <source>
        <dbReference type="ARBA" id="ARBA00038471"/>
    </source>
</evidence>
<dbReference type="AlphaFoldDB" id="A0A1S2Z5K7"/>
<dbReference type="CDD" id="cd15797">
    <property type="entry name" value="PMEI"/>
    <property type="match status" value="1"/>
</dbReference>
<dbReference type="KEGG" id="cam:101509825"/>
<organism evidence="6 7">
    <name type="scientific">Cicer arietinum</name>
    <name type="common">Chickpea</name>
    <name type="synonym">Garbanzo</name>
    <dbReference type="NCBI Taxonomy" id="3827"/>
    <lineage>
        <taxon>Eukaryota</taxon>
        <taxon>Viridiplantae</taxon>
        <taxon>Streptophyta</taxon>
        <taxon>Embryophyta</taxon>
        <taxon>Tracheophyta</taxon>
        <taxon>Spermatophyta</taxon>
        <taxon>Magnoliopsida</taxon>
        <taxon>eudicotyledons</taxon>
        <taxon>Gunneridae</taxon>
        <taxon>Pentapetalae</taxon>
        <taxon>rosids</taxon>
        <taxon>fabids</taxon>
        <taxon>Fabales</taxon>
        <taxon>Fabaceae</taxon>
        <taxon>Papilionoideae</taxon>
        <taxon>50 kb inversion clade</taxon>
        <taxon>NPAAA clade</taxon>
        <taxon>Hologalegina</taxon>
        <taxon>IRL clade</taxon>
        <taxon>Cicereae</taxon>
        <taxon>Cicer</taxon>
    </lineage>
</organism>
<feature type="signal peptide" evidence="4">
    <location>
        <begin position="1"/>
        <end position="20"/>
    </location>
</feature>
<sequence>MSRFSLIAIVFLLSVASSYAAKVKVVDVATICKQSYNATYCLELFKSKPSGVKGDLVSLAQYATDVLRTKITKAVDLINKLSSSTSDPAAKEYYGNCYVDFGPEGALSEVSAIQTQLKKGDYANVDSGASFIMTDVGDCFPEDFTDTSLIQKYVGEVTDIAQIIRAVTHFLTS</sequence>
<dbReference type="Gene3D" id="1.20.140.40">
    <property type="entry name" value="Invertase/pectin methylesterase inhibitor family protein"/>
    <property type="match status" value="1"/>
</dbReference>
<dbReference type="InterPro" id="IPR035513">
    <property type="entry name" value="Invertase/methylesterase_inhib"/>
</dbReference>
<dbReference type="GO" id="GO:0046910">
    <property type="term" value="F:pectinesterase inhibitor activity"/>
    <property type="evidence" value="ECO:0007669"/>
    <property type="project" value="InterPro"/>
</dbReference>
<evidence type="ECO:0000256" key="2">
    <source>
        <dbReference type="ARBA" id="ARBA00023157"/>
    </source>
</evidence>
<dbReference type="InterPro" id="IPR052421">
    <property type="entry name" value="PCW_Enzyme_Inhibitor"/>
</dbReference>
<dbReference type="PaxDb" id="3827-XP_004515459.1"/>
<dbReference type="NCBIfam" id="TIGR01614">
    <property type="entry name" value="PME_inhib"/>
    <property type="match status" value="1"/>
</dbReference>
<gene>
    <name evidence="7" type="primary">LOC101509825</name>
</gene>
<reference evidence="7" key="1">
    <citation type="submission" date="2025-08" db="UniProtKB">
        <authorList>
            <consortium name="RefSeq"/>
        </authorList>
    </citation>
    <scope>IDENTIFICATION</scope>
    <source>
        <tissue evidence="7">Etiolated seedlings</tissue>
    </source>
</reference>
<dbReference type="PANTHER" id="PTHR36710">
    <property type="entry name" value="PECTINESTERASE INHIBITOR-LIKE"/>
    <property type="match status" value="1"/>
</dbReference>
<dbReference type="SUPFAM" id="SSF101148">
    <property type="entry name" value="Plant invertase/pectin methylesterase inhibitor"/>
    <property type="match status" value="1"/>
</dbReference>
<proteinExistence type="inferred from homology"/>
<evidence type="ECO:0000313" key="7">
    <source>
        <dbReference type="RefSeq" id="XP_004515459.1"/>
    </source>
</evidence>
<name>A0A1S2Z5K7_CICAR</name>
<keyword evidence="6" id="KW-1185">Reference proteome</keyword>
<dbReference type="Proteomes" id="UP000087171">
    <property type="component" value="Unplaced"/>
</dbReference>
<dbReference type="InterPro" id="IPR006501">
    <property type="entry name" value="Pectinesterase_inhib_dom"/>
</dbReference>
<keyword evidence="2" id="KW-1015">Disulfide bond</keyword>
<protein>
    <submittedName>
        <fullName evidence="7">Uncharacterized protein LOC101509825</fullName>
    </submittedName>
</protein>
<evidence type="ECO:0000313" key="6">
    <source>
        <dbReference type="Proteomes" id="UP000087171"/>
    </source>
</evidence>
<feature type="domain" description="Pectinesterase inhibitor" evidence="5">
    <location>
        <begin position="23"/>
        <end position="167"/>
    </location>
</feature>